<proteinExistence type="predicted"/>
<dbReference type="Proteomes" id="UP000696573">
    <property type="component" value="Unassembled WGS sequence"/>
</dbReference>
<gene>
    <name evidence="1" type="ORF">CRHIZ90672A_00005300</name>
</gene>
<evidence type="ECO:0000313" key="2">
    <source>
        <dbReference type="Proteomes" id="UP000696573"/>
    </source>
</evidence>
<evidence type="ECO:0000313" key="1">
    <source>
        <dbReference type="EMBL" id="CAH0025149.1"/>
    </source>
</evidence>
<protein>
    <submittedName>
        <fullName evidence="1">Uncharacterized protein</fullName>
    </submittedName>
</protein>
<dbReference type="AlphaFoldDB" id="A0A9N9YQC0"/>
<organism evidence="1 2">
    <name type="scientific">Clonostachys rhizophaga</name>
    <dbReference type="NCBI Taxonomy" id="160324"/>
    <lineage>
        <taxon>Eukaryota</taxon>
        <taxon>Fungi</taxon>
        <taxon>Dikarya</taxon>
        <taxon>Ascomycota</taxon>
        <taxon>Pezizomycotina</taxon>
        <taxon>Sordariomycetes</taxon>
        <taxon>Hypocreomycetidae</taxon>
        <taxon>Hypocreales</taxon>
        <taxon>Bionectriaceae</taxon>
        <taxon>Clonostachys</taxon>
    </lineage>
</organism>
<name>A0A9N9YQC0_9HYPO</name>
<sequence length="71" mass="7750">MLREAQLSSTAALVDSVLGEYSGVEVLLRDHLTSDICRGSFTRNLQLTLVATFLPLMSEELDDAMLKGLGH</sequence>
<reference evidence="1" key="1">
    <citation type="submission" date="2021-10" db="EMBL/GenBank/DDBJ databases">
        <authorList>
            <person name="Piombo E."/>
        </authorList>
    </citation>
    <scope>NUCLEOTIDE SEQUENCE</scope>
</reference>
<comment type="caution">
    <text evidence="1">The sequence shown here is derived from an EMBL/GenBank/DDBJ whole genome shotgun (WGS) entry which is preliminary data.</text>
</comment>
<dbReference type="EMBL" id="CABFNQ020000702">
    <property type="protein sequence ID" value="CAH0025149.1"/>
    <property type="molecule type" value="Genomic_DNA"/>
</dbReference>
<dbReference type="OrthoDB" id="1844152at2759"/>
<accession>A0A9N9YQC0</accession>
<keyword evidence="2" id="KW-1185">Reference proteome</keyword>